<feature type="chain" id="PRO_5035900910" description="TGF-beta family profile domain-containing protein" evidence="12">
    <location>
        <begin position="24"/>
        <end position="419"/>
    </location>
</feature>
<dbReference type="GO" id="GO:0005125">
    <property type="term" value="F:cytokine activity"/>
    <property type="evidence" value="ECO:0007669"/>
    <property type="project" value="TreeGrafter"/>
</dbReference>
<evidence type="ECO:0000256" key="5">
    <source>
        <dbReference type="ARBA" id="ARBA00022729"/>
    </source>
</evidence>
<dbReference type="InterPro" id="IPR001839">
    <property type="entry name" value="TGF-b_C"/>
</dbReference>
<dbReference type="PANTHER" id="PTHR11848">
    <property type="entry name" value="TGF-BETA FAMILY"/>
    <property type="match status" value="1"/>
</dbReference>
<dbReference type="SMART" id="SM00204">
    <property type="entry name" value="TGFB"/>
    <property type="match status" value="1"/>
</dbReference>
<evidence type="ECO:0000256" key="8">
    <source>
        <dbReference type="ARBA" id="ARBA00023157"/>
    </source>
</evidence>
<feature type="compositionally biased region" description="Basic residues" evidence="11">
    <location>
        <begin position="299"/>
        <end position="312"/>
    </location>
</feature>
<dbReference type="SUPFAM" id="SSF57501">
    <property type="entry name" value="Cystine-knot cytokines"/>
    <property type="match status" value="1"/>
</dbReference>
<keyword evidence="3" id="KW-0217">Developmental protein</keyword>
<dbReference type="AlphaFoldDB" id="A0A8S4PAI6"/>
<dbReference type="CDD" id="cd13760">
    <property type="entry name" value="TGF_beta_BMP2_like"/>
    <property type="match status" value="1"/>
</dbReference>
<feature type="domain" description="TGF-beta family profile" evidence="13">
    <location>
        <begin position="300"/>
        <end position="419"/>
    </location>
</feature>
<evidence type="ECO:0000256" key="7">
    <source>
        <dbReference type="ARBA" id="ARBA00023030"/>
    </source>
</evidence>
<dbReference type="GO" id="GO:0051094">
    <property type="term" value="P:positive regulation of developmental process"/>
    <property type="evidence" value="ECO:0007669"/>
    <property type="project" value="UniProtKB-ARBA"/>
</dbReference>
<dbReference type="Gene3D" id="2.60.120.970">
    <property type="match status" value="1"/>
</dbReference>
<keyword evidence="8" id="KW-1015">Disulfide bond</keyword>
<dbReference type="Proteomes" id="UP000749559">
    <property type="component" value="Unassembled WGS sequence"/>
</dbReference>
<dbReference type="GO" id="GO:0008083">
    <property type="term" value="F:growth factor activity"/>
    <property type="evidence" value="ECO:0007669"/>
    <property type="project" value="UniProtKB-KW"/>
</dbReference>
<dbReference type="PROSITE" id="PS00250">
    <property type="entry name" value="TGF_BETA_1"/>
    <property type="match status" value="1"/>
</dbReference>
<evidence type="ECO:0000256" key="9">
    <source>
        <dbReference type="ARBA" id="ARBA00023180"/>
    </source>
</evidence>
<dbReference type="InterPro" id="IPR015615">
    <property type="entry name" value="TGF-beta-rel"/>
</dbReference>
<feature type="region of interest" description="Disordered" evidence="11">
    <location>
        <begin position="288"/>
        <end position="316"/>
    </location>
</feature>
<dbReference type="InterPro" id="IPR017948">
    <property type="entry name" value="TGFb_CS"/>
</dbReference>
<keyword evidence="5 12" id="KW-0732">Signal</keyword>
<proteinExistence type="inferred from homology"/>
<organism evidence="14 15">
    <name type="scientific">Owenia fusiformis</name>
    <name type="common">Polychaete worm</name>
    <dbReference type="NCBI Taxonomy" id="6347"/>
    <lineage>
        <taxon>Eukaryota</taxon>
        <taxon>Metazoa</taxon>
        <taxon>Spiralia</taxon>
        <taxon>Lophotrochozoa</taxon>
        <taxon>Annelida</taxon>
        <taxon>Polychaeta</taxon>
        <taxon>Sedentaria</taxon>
        <taxon>Canalipalpata</taxon>
        <taxon>Sabellida</taxon>
        <taxon>Oweniida</taxon>
        <taxon>Oweniidae</taxon>
        <taxon>Owenia</taxon>
    </lineage>
</organism>
<dbReference type="PANTHER" id="PTHR11848:SF263">
    <property type="entry name" value="PROTEIN DECAPENTAPLEGIC"/>
    <property type="match status" value="1"/>
</dbReference>
<dbReference type="GO" id="GO:0005615">
    <property type="term" value="C:extracellular space"/>
    <property type="evidence" value="ECO:0007669"/>
    <property type="project" value="TreeGrafter"/>
</dbReference>
<dbReference type="InterPro" id="IPR029034">
    <property type="entry name" value="Cystine-knot_cytokine"/>
</dbReference>
<dbReference type="FunFam" id="2.10.90.10:FF:000103">
    <property type="entry name" value="Bone morphogenetic protein 16"/>
    <property type="match status" value="1"/>
</dbReference>
<evidence type="ECO:0000256" key="11">
    <source>
        <dbReference type="SAM" id="MobiDB-lite"/>
    </source>
</evidence>
<dbReference type="PRINTS" id="PR00669">
    <property type="entry name" value="INHIBINA"/>
</dbReference>
<comment type="similarity">
    <text evidence="2 10">Belongs to the TGF-beta family.</text>
</comment>
<evidence type="ECO:0000256" key="2">
    <source>
        <dbReference type="ARBA" id="ARBA00006656"/>
    </source>
</evidence>
<dbReference type="OrthoDB" id="5987191at2759"/>
<evidence type="ECO:0000256" key="10">
    <source>
        <dbReference type="RuleBase" id="RU000354"/>
    </source>
</evidence>
<evidence type="ECO:0000256" key="6">
    <source>
        <dbReference type="ARBA" id="ARBA00022782"/>
    </source>
</evidence>
<evidence type="ECO:0000313" key="14">
    <source>
        <dbReference type="EMBL" id="CAH1791169.1"/>
    </source>
</evidence>
<evidence type="ECO:0000256" key="3">
    <source>
        <dbReference type="ARBA" id="ARBA00022473"/>
    </source>
</evidence>
<keyword evidence="6" id="KW-0221">Differentiation</keyword>
<evidence type="ECO:0000259" key="13">
    <source>
        <dbReference type="PROSITE" id="PS51362"/>
    </source>
</evidence>
<gene>
    <name evidence="14" type="ORF">OFUS_LOCUS16285</name>
</gene>
<protein>
    <recommendedName>
        <fullName evidence="13">TGF-beta family profile domain-containing protein</fullName>
    </recommendedName>
</protein>
<evidence type="ECO:0000313" key="15">
    <source>
        <dbReference type="Proteomes" id="UP000749559"/>
    </source>
</evidence>
<evidence type="ECO:0000256" key="12">
    <source>
        <dbReference type="SAM" id="SignalP"/>
    </source>
</evidence>
<comment type="caution">
    <text evidence="14">The sequence shown here is derived from an EMBL/GenBank/DDBJ whole genome shotgun (WGS) entry which is preliminary data.</text>
</comment>
<dbReference type="GO" id="GO:0030154">
    <property type="term" value="P:cell differentiation"/>
    <property type="evidence" value="ECO:0007669"/>
    <property type="project" value="UniProtKB-KW"/>
</dbReference>
<dbReference type="InterPro" id="IPR001111">
    <property type="entry name" value="TGF-b_propeptide"/>
</dbReference>
<evidence type="ECO:0000256" key="4">
    <source>
        <dbReference type="ARBA" id="ARBA00022525"/>
    </source>
</evidence>
<dbReference type="GO" id="GO:0051240">
    <property type="term" value="P:positive regulation of multicellular organismal process"/>
    <property type="evidence" value="ECO:0007669"/>
    <property type="project" value="UniProtKB-ARBA"/>
</dbReference>
<dbReference type="Pfam" id="PF00688">
    <property type="entry name" value="TGFb_propeptide"/>
    <property type="match status" value="1"/>
</dbReference>
<comment type="subcellular location">
    <subcellularLocation>
        <location evidence="1">Secreted</location>
    </subcellularLocation>
</comment>
<dbReference type="EMBL" id="CAIIXF020000008">
    <property type="protein sequence ID" value="CAH1791169.1"/>
    <property type="molecule type" value="Genomic_DNA"/>
</dbReference>
<sequence length="419" mass="48108">MRLAKTVKTLLLLLLTIASVGVTQHVPLTEDKKTQSKGTLSVSQLRAENKEAVKAFEKSLMTMFGLNSRPRPSTEIHIPQYMLDLYRQHTKEGEDIDINFNLKGKLTSTANTARSFQHQDPPDKGGGEYNTEDGSELLYFNVTNIPESEEITAAEIRLLREDIQNIESESQLSQRNKLFKKHRIDIYEIMQPATKNTVAITRLLDTRTVSFKDISWETFDVHPAVLKWRQSPSLNHGLQVRLSDHRGQPSTKIHTHLRLRRAVNTNEKSWNAKKPLLVTYSDDKKLYRERTRRGTNQQKRNRRVHKRKQRKNKGSEECRRHPLYVDFKDVGWNDWIVAPPGYQAYYCKGKCPFPLADHLNSTNHAIVQTLVNSVDPSAVPQACCVPTDLSAISMLYIDEKEKVVLKNYQEMVVEGCGCR</sequence>
<keyword evidence="9" id="KW-0325">Glycoprotein</keyword>
<name>A0A8S4PAI6_OWEFU</name>
<keyword evidence="4" id="KW-0964">Secreted</keyword>
<accession>A0A8S4PAI6</accession>
<dbReference type="Gene3D" id="2.10.90.10">
    <property type="entry name" value="Cystine-knot cytokines"/>
    <property type="match status" value="1"/>
</dbReference>
<reference evidence="14" key="1">
    <citation type="submission" date="2022-03" db="EMBL/GenBank/DDBJ databases">
        <authorList>
            <person name="Martin C."/>
        </authorList>
    </citation>
    <scope>NUCLEOTIDE SEQUENCE</scope>
</reference>
<evidence type="ECO:0000256" key="1">
    <source>
        <dbReference type="ARBA" id="ARBA00004613"/>
    </source>
</evidence>
<feature type="signal peptide" evidence="12">
    <location>
        <begin position="1"/>
        <end position="23"/>
    </location>
</feature>
<keyword evidence="15" id="KW-1185">Reference proteome</keyword>
<dbReference type="PROSITE" id="PS51362">
    <property type="entry name" value="TGF_BETA_2"/>
    <property type="match status" value="1"/>
</dbReference>
<dbReference type="Pfam" id="PF00019">
    <property type="entry name" value="TGF_beta"/>
    <property type="match status" value="1"/>
</dbReference>
<keyword evidence="7 10" id="KW-0339">Growth factor</keyword>